<sequence length="329" mass="34993">MTADIGVIGLGIIGYGMASNLRKKLPSTTTLHIHDINVETCKKLVAEYSSHGKIELASSAKDLASKCHTVLSSLPAGNHVRQVYLDAEHGVIAASKDPERLIIECSTIEIESTMEIGKTINDAGLGTFVDATVSGGVWGANSGSLSFMVGHAEPTSEKDVMGKRVLEVLSLVGLPEKIQFCGKLGMGQVAKIAHNYVSLCNNLVAAEGMALGLRYGIDKHVLWKCMTDGTANSWVMHLEQPVPGLVSEAPSSNGYRRAFSAGLGLKDLGIGVKSAKRVGLDPTAGEAAIRALQRVEADPRTRDLDHTSLWLHINGIVDDFVKSGKATRL</sequence>
<comment type="caution">
    <text evidence="1">The sequence shown here is derived from an EMBL/GenBank/DDBJ whole genome shotgun (WGS) entry which is preliminary data.</text>
</comment>
<proteinExistence type="predicted"/>
<keyword evidence="2" id="KW-1185">Reference proteome</keyword>
<protein>
    <submittedName>
        <fullName evidence="1">Uncharacterized protein</fullName>
    </submittedName>
</protein>
<dbReference type="EMBL" id="JAOPJF010000011">
    <property type="protein sequence ID" value="KAK1147624.1"/>
    <property type="molecule type" value="Genomic_DNA"/>
</dbReference>
<gene>
    <name evidence="1" type="ORF">N8T08_000966</name>
</gene>
<organism evidence="1 2">
    <name type="scientific">Aspergillus melleus</name>
    <dbReference type="NCBI Taxonomy" id="138277"/>
    <lineage>
        <taxon>Eukaryota</taxon>
        <taxon>Fungi</taxon>
        <taxon>Dikarya</taxon>
        <taxon>Ascomycota</taxon>
        <taxon>Pezizomycotina</taxon>
        <taxon>Eurotiomycetes</taxon>
        <taxon>Eurotiomycetidae</taxon>
        <taxon>Eurotiales</taxon>
        <taxon>Aspergillaceae</taxon>
        <taxon>Aspergillus</taxon>
        <taxon>Aspergillus subgen. Circumdati</taxon>
    </lineage>
</organism>
<accession>A0ACC3BBP3</accession>
<evidence type="ECO:0000313" key="1">
    <source>
        <dbReference type="EMBL" id="KAK1147624.1"/>
    </source>
</evidence>
<name>A0ACC3BBP3_9EURO</name>
<evidence type="ECO:0000313" key="2">
    <source>
        <dbReference type="Proteomes" id="UP001177260"/>
    </source>
</evidence>
<reference evidence="1 2" key="1">
    <citation type="journal article" date="2023" name="ACS Omega">
        <title>Identification of the Neoaspergillic Acid Biosynthesis Gene Cluster by Establishing an In Vitro CRISPR-Ribonucleoprotein Genetic System in Aspergillus melleus.</title>
        <authorList>
            <person name="Yuan B."/>
            <person name="Grau M.F."/>
            <person name="Murata R.M."/>
            <person name="Torok T."/>
            <person name="Venkateswaran K."/>
            <person name="Stajich J.E."/>
            <person name="Wang C.C.C."/>
        </authorList>
    </citation>
    <scope>NUCLEOTIDE SEQUENCE [LARGE SCALE GENOMIC DNA]</scope>
    <source>
        <strain evidence="1 2">IMV 1140</strain>
    </source>
</reference>
<dbReference type="Proteomes" id="UP001177260">
    <property type="component" value="Unassembled WGS sequence"/>
</dbReference>